<protein>
    <recommendedName>
        <fullName evidence="3">Transposase</fullName>
    </recommendedName>
</protein>
<dbReference type="AlphaFoldDB" id="A0AB33GL78"/>
<organism evidence="1 2">
    <name type="scientific">Malaciobacter molluscorum LMG 25693</name>
    <dbReference type="NCBI Taxonomy" id="870501"/>
    <lineage>
        <taxon>Bacteria</taxon>
        <taxon>Pseudomonadati</taxon>
        <taxon>Campylobacterota</taxon>
        <taxon>Epsilonproteobacteria</taxon>
        <taxon>Campylobacterales</taxon>
        <taxon>Arcobacteraceae</taxon>
        <taxon>Malaciobacter</taxon>
    </lineage>
</organism>
<accession>A0AB33GL78</accession>
<dbReference type="Proteomes" id="UP000262712">
    <property type="component" value="Chromosome"/>
</dbReference>
<gene>
    <name evidence="1" type="ORF">AMOL_0707</name>
</gene>
<dbReference type="KEGG" id="amol:AMOL_0707"/>
<reference evidence="1 2" key="1">
    <citation type="submission" date="2018-08" db="EMBL/GenBank/DDBJ databases">
        <title>Complete genome of the Arcobacter molluscorum type strain LMG 25693.</title>
        <authorList>
            <person name="Miller W.G."/>
            <person name="Yee E."/>
            <person name="Bono J.L."/>
        </authorList>
    </citation>
    <scope>NUCLEOTIDE SEQUENCE [LARGE SCALE GENOMIC DNA]</scope>
    <source>
        <strain evidence="1 2">CECT 7696</strain>
    </source>
</reference>
<sequence length="55" mass="6392">MSITHIKKQKKVEVFLRLLEEKENLIDACSKAGLDVKSFLLENKDKLLKFSKKSK</sequence>
<name>A0AB33GL78_9BACT</name>
<evidence type="ECO:0000313" key="1">
    <source>
        <dbReference type="EMBL" id="AXX91705.1"/>
    </source>
</evidence>
<dbReference type="RefSeq" id="WP_164969922.1">
    <property type="nucleotide sequence ID" value="NZ_CP032098.1"/>
</dbReference>
<dbReference type="EMBL" id="CP032098">
    <property type="protein sequence ID" value="AXX91705.1"/>
    <property type="molecule type" value="Genomic_DNA"/>
</dbReference>
<proteinExistence type="predicted"/>
<evidence type="ECO:0008006" key="3">
    <source>
        <dbReference type="Google" id="ProtNLM"/>
    </source>
</evidence>
<evidence type="ECO:0000313" key="2">
    <source>
        <dbReference type="Proteomes" id="UP000262712"/>
    </source>
</evidence>